<keyword evidence="3" id="KW-0813">Transport</keyword>
<proteinExistence type="inferred from homology"/>
<dbReference type="PROSITE" id="PS00211">
    <property type="entry name" value="ABC_TRANSPORTER_1"/>
    <property type="match status" value="1"/>
</dbReference>
<feature type="region of interest" description="Disordered" evidence="9">
    <location>
        <begin position="1"/>
        <end position="49"/>
    </location>
</feature>
<evidence type="ECO:0000256" key="3">
    <source>
        <dbReference type="ARBA" id="ARBA00022448"/>
    </source>
</evidence>
<dbReference type="AlphaFoldDB" id="A0A9P9AIF1"/>
<feature type="domain" description="ABC transporter" evidence="11">
    <location>
        <begin position="142"/>
        <end position="395"/>
    </location>
</feature>
<evidence type="ECO:0000256" key="5">
    <source>
        <dbReference type="ARBA" id="ARBA00022741"/>
    </source>
</evidence>
<evidence type="ECO:0000313" key="13">
    <source>
        <dbReference type="Proteomes" id="UP000777438"/>
    </source>
</evidence>
<dbReference type="GO" id="GO:0016887">
    <property type="term" value="F:ATP hydrolysis activity"/>
    <property type="evidence" value="ECO:0007669"/>
    <property type="project" value="InterPro"/>
</dbReference>
<evidence type="ECO:0000256" key="9">
    <source>
        <dbReference type="SAM" id="MobiDB-lite"/>
    </source>
</evidence>
<dbReference type="Gene3D" id="3.40.50.300">
    <property type="entry name" value="P-loop containing nucleotide triphosphate hydrolases"/>
    <property type="match status" value="2"/>
</dbReference>
<dbReference type="InterPro" id="IPR017871">
    <property type="entry name" value="ABC_transporter-like_CS"/>
</dbReference>
<dbReference type="GO" id="GO:0140359">
    <property type="term" value="F:ABC-type transporter activity"/>
    <property type="evidence" value="ECO:0007669"/>
    <property type="project" value="InterPro"/>
</dbReference>
<keyword evidence="13" id="KW-1185">Reference proteome</keyword>
<dbReference type="Pfam" id="PF00005">
    <property type="entry name" value="ABC_tran"/>
    <property type="match status" value="2"/>
</dbReference>
<evidence type="ECO:0000256" key="10">
    <source>
        <dbReference type="SAM" id="Phobius"/>
    </source>
</evidence>
<dbReference type="Pfam" id="PF01061">
    <property type="entry name" value="ABC2_membrane"/>
    <property type="match status" value="1"/>
</dbReference>
<feature type="transmembrane region" description="Helical" evidence="10">
    <location>
        <begin position="616"/>
        <end position="637"/>
    </location>
</feature>
<feature type="compositionally biased region" description="Polar residues" evidence="9">
    <location>
        <begin position="807"/>
        <end position="826"/>
    </location>
</feature>
<dbReference type="InterPro" id="IPR003593">
    <property type="entry name" value="AAA+_ATPase"/>
</dbReference>
<gene>
    <name evidence="12" type="ORF">B0T10DRAFT_591217</name>
</gene>
<comment type="subcellular location">
    <subcellularLocation>
        <location evidence="1">Membrane</location>
        <topology evidence="1">Multi-pass membrane protein</topology>
    </subcellularLocation>
</comment>
<dbReference type="InterPro" id="IPR029481">
    <property type="entry name" value="ABC_trans_N"/>
</dbReference>
<dbReference type="SUPFAM" id="SSF52540">
    <property type="entry name" value="P-loop containing nucleoside triphosphate hydrolases"/>
    <property type="match status" value="2"/>
</dbReference>
<dbReference type="CDD" id="cd03233">
    <property type="entry name" value="ABCG_PDR_domain1"/>
    <property type="match status" value="1"/>
</dbReference>
<keyword evidence="7 10" id="KW-1133">Transmembrane helix</keyword>
<dbReference type="Proteomes" id="UP000777438">
    <property type="component" value="Unassembled WGS sequence"/>
</dbReference>
<dbReference type="Pfam" id="PF14510">
    <property type="entry name" value="ABC_trans_N"/>
    <property type="match status" value="1"/>
</dbReference>
<evidence type="ECO:0000256" key="4">
    <source>
        <dbReference type="ARBA" id="ARBA00022692"/>
    </source>
</evidence>
<feature type="transmembrane region" description="Helical" evidence="10">
    <location>
        <begin position="536"/>
        <end position="560"/>
    </location>
</feature>
<feature type="transmembrane region" description="Helical" evidence="10">
    <location>
        <begin position="504"/>
        <end position="524"/>
    </location>
</feature>
<evidence type="ECO:0000256" key="1">
    <source>
        <dbReference type="ARBA" id="ARBA00004141"/>
    </source>
</evidence>
<dbReference type="SMART" id="SM00382">
    <property type="entry name" value="AAA"/>
    <property type="match status" value="2"/>
</dbReference>
<feature type="transmembrane region" description="Helical" evidence="10">
    <location>
        <begin position="755"/>
        <end position="777"/>
    </location>
</feature>
<dbReference type="EMBL" id="JAGPYM010000055">
    <property type="protein sequence ID" value="KAH6871434.1"/>
    <property type="molecule type" value="Genomic_DNA"/>
</dbReference>
<dbReference type="OrthoDB" id="245989at2759"/>
<reference evidence="12 13" key="1">
    <citation type="journal article" date="2021" name="Nat. Commun.">
        <title>Genetic determinants of endophytism in the Arabidopsis root mycobiome.</title>
        <authorList>
            <person name="Mesny F."/>
            <person name="Miyauchi S."/>
            <person name="Thiergart T."/>
            <person name="Pickel B."/>
            <person name="Atanasova L."/>
            <person name="Karlsson M."/>
            <person name="Huettel B."/>
            <person name="Barry K.W."/>
            <person name="Haridas S."/>
            <person name="Chen C."/>
            <person name="Bauer D."/>
            <person name="Andreopoulos W."/>
            <person name="Pangilinan J."/>
            <person name="LaButti K."/>
            <person name="Riley R."/>
            <person name="Lipzen A."/>
            <person name="Clum A."/>
            <person name="Drula E."/>
            <person name="Henrissat B."/>
            <person name="Kohler A."/>
            <person name="Grigoriev I.V."/>
            <person name="Martin F.M."/>
            <person name="Hacquard S."/>
        </authorList>
    </citation>
    <scope>NUCLEOTIDE SEQUENCE [LARGE SCALE GENOMIC DNA]</scope>
    <source>
        <strain evidence="12 13">MPI-CAGE-CH-0241</strain>
    </source>
</reference>
<keyword evidence="8 10" id="KW-0472">Membrane</keyword>
<dbReference type="InterPro" id="IPR013525">
    <property type="entry name" value="ABC2_TM"/>
</dbReference>
<feature type="region of interest" description="Disordered" evidence="9">
    <location>
        <begin position="797"/>
        <end position="826"/>
    </location>
</feature>
<comment type="caution">
    <text evidence="12">The sequence shown here is derived from an EMBL/GenBank/DDBJ whole genome shotgun (WGS) entry which is preliminary data.</text>
</comment>
<sequence length="1022" mass="114078">MSGQGPEKTTADPGNELAVLPPSSSATSRSTMVATEQPPTELNDDDPDTRMNADILQLARRYTATSHATGPCSLFPAEADGPLDPSSANFNARKWAKAFYNARTDVSNGEAPRTAGIAFRNMSVYGFGTDTDFQKTVGNVALEAVNLFKRFRQQDHRVDILHGLEGVVRSGEMLAVLGPPGSGCSTLLRTIAGDTHGFHVSGDSIINYQGIRPAEMQNEFRGEAIYTAEVDSHYPQLTVGDTLYFAARARCPKIIPEGLSRHEYAEHLRDVTMAMFGISHTINTRVGNDFIRGVSGGERKRVTIAEAALSYSPLQCWDNSTRGLDSANALEFCRTIRTQTDILGSTACIAIYQASQDAYNVFDKVIVLYEGQQIFFGKIDEARPYFESLGFICPDRQTTADFLTSMTSAQERIVRPGVQAPRSPEEFAQAWSQSEHRARLKAEVDDYLQQYPFSGEHYHRFMESRRLDQSDSQRAKSPFTLSYLQQINLTLWRDWVLLKNDPSMLITMVVTNLFEALVVGSIFYNLKTEASSISKLGTLCFFIVLVNAFGSILEIMTLYAKRPIVDKHSRYALYHPSAEAIAAIVIDLPYKVINCIMMNVIIYFMTNMRREAGPFFFFLLLVFFMTLTMSMMFRLMGSVTKTIAQALAPSSVILLVIALYTGFAIKVQYMQKWLGWLLWINPVHYGFESIMLNEFVGRHFSCKIYVPSGPGYDSVEPSHRVCMVPGSLAGEDSVDGSRYLQTSYGYVDSHRWRNFGIMIVFMIFFMILHLLTMEYVAGEQSKGEVLVFKRHAMKDRQRTRPADLESVSPSSRKQRNGDGNSDGVTGVEKQTSVFHWKDVCYDVEIKNEARRILDHVDGWVKPGTLTALMGISGAGKTTLLDVLASRVTTGVISGDMLVNGRARDQSFQRKTGYCQQQDLHLHTSTVREALSFSAVLRQPSHYSRQERLDYVDVVISLLGMEDYADAIIGIPGEGLNVEQRKRLTIGVELAARPQLLLFLDEPTSGLDTVGSQNVTIWSIPNG</sequence>
<accession>A0A9P9AIF1</accession>
<dbReference type="InterPro" id="IPR010929">
    <property type="entry name" value="PDR_CDR_ABC"/>
</dbReference>
<evidence type="ECO:0000256" key="7">
    <source>
        <dbReference type="ARBA" id="ARBA00022989"/>
    </source>
</evidence>
<feature type="compositionally biased region" description="Polar residues" evidence="9">
    <location>
        <begin position="22"/>
        <end position="40"/>
    </location>
</feature>
<dbReference type="PROSITE" id="PS50893">
    <property type="entry name" value="ABC_TRANSPORTER_2"/>
    <property type="match status" value="1"/>
</dbReference>
<dbReference type="PANTHER" id="PTHR19241">
    <property type="entry name" value="ATP-BINDING CASSETTE TRANSPORTER"/>
    <property type="match status" value="1"/>
</dbReference>
<feature type="transmembrane region" description="Helical" evidence="10">
    <location>
        <begin position="580"/>
        <end position="604"/>
    </location>
</feature>
<comment type="similarity">
    <text evidence="2">Belongs to the ABC transporter superfamily. ABCG family. PDR (TC 3.A.1.205) subfamily.</text>
</comment>
<evidence type="ECO:0000256" key="2">
    <source>
        <dbReference type="ARBA" id="ARBA00006012"/>
    </source>
</evidence>
<keyword evidence="6" id="KW-0067">ATP-binding</keyword>
<keyword evidence="4 10" id="KW-0812">Transmembrane</keyword>
<dbReference type="InterPro" id="IPR003439">
    <property type="entry name" value="ABC_transporter-like_ATP-bd"/>
</dbReference>
<protein>
    <submittedName>
        <fullName evidence="12">ABC-2 type transporter-domain-containing protein</fullName>
    </submittedName>
</protein>
<dbReference type="GO" id="GO:0016020">
    <property type="term" value="C:membrane"/>
    <property type="evidence" value="ECO:0007669"/>
    <property type="project" value="UniProtKB-SubCell"/>
</dbReference>
<evidence type="ECO:0000256" key="6">
    <source>
        <dbReference type="ARBA" id="ARBA00022840"/>
    </source>
</evidence>
<keyword evidence="5" id="KW-0547">Nucleotide-binding</keyword>
<dbReference type="InterPro" id="IPR027417">
    <property type="entry name" value="P-loop_NTPase"/>
</dbReference>
<dbReference type="InterPro" id="IPR034001">
    <property type="entry name" value="ABCG_PDR_1"/>
</dbReference>
<feature type="transmembrane region" description="Helical" evidence="10">
    <location>
        <begin position="643"/>
        <end position="665"/>
    </location>
</feature>
<name>A0A9P9AIF1_9HYPO</name>
<evidence type="ECO:0000256" key="8">
    <source>
        <dbReference type="ARBA" id="ARBA00023136"/>
    </source>
</evidence>
<evidence type="ECO:0000313" key="12">
    <source>
        <dbReference type="EMBL" id="KAH6871434.1"/>
    </source>
</evidence>
<evidence type="ECO:0000259" key="11">
    <source>
        <dbReference type="PROSITE" id="PS50893"/>
    </source>
</evidence>
<organism evidence="12 13">
    <name type="scientific">Thelonectria olida</name>
    <dbReference type="NCBI Taxonomy" id="1576542"/>
    <lineage>
        <taxon>Eukaryota</taxon>
        <taxon>Fungi</taxon>
        <taxon>Dikarya</taxon>
        <taxon>Ascomycota</taxon>
        <taxon>Pezizomycotina</taxon>
        <taxon>Sordariomycetes</taxon>
        <taxon>Hypocreomycetidae</taxon>
        <taxon>Hypocreales</taxon>
        <taxon>Nectriaceae</taxon>
        <taxon>Thelonectria</taxon>
    </lineage>
</organism>
<dbReference type="GO" id="GO:0005524">
    <property type="term" value="F:ATP binding"/>
    <property type="evidence" value="ECO:0007669"/>
    <property type="project" value="UniProtKB-KW"/>
</dbReference>
<dbReference type="Pfam" id="PF06422">
    <property type="entry name" value="PDR_CDR"/>
    <property type="match status" value="1"/>
</dbReference>